<comment type="caution">
    <text evidence="10">The sequence shown here is derived from an EMBL/GenBank/DDBJ whole genome shotgun (WGS) entry which is preliminary data.</text>
</comment>
<gene>
    <name evidence="10" type="ORF">E6C76_00295</name>
</gene>
<dbReference type="GO" id="GO:0009252">
    <property type="term" value="P:peptidoglycan biosynthetic process"/>
    <property type="evidence" value="ECO:0007669"/>
    <property type="project" value="UniProtKB-UniPathway"/>
</dbReference>
<dbReference type="PANTHER" id="PTHR36699:SF1">
    <property type="entry name" value="L,D-TRANSPEPTIDASE YAFK-RELATED"/>
    <property type="match status" value="1"/>
</dbReference>
<name>A0A4S4B3P1_9RHOO</name>
<evidence type="ECO:0000256" key="7">
    <source>
        <dbReference type="PROSITE-ProRule" id="PRU01373"/>
    </source>
</evidence>
<evidence type="ECO:0000256" key="2">
    <source>
        <dbReference type="ARBA" id="ARBA00005992"/>
    </source>
</evidence>
<keyword evidence="8" id="KW-0732">Signal</keyword>
<feature type="active site" description="Proton donor/acceptor" evidence="7">
    <location>
        <position position="235"/>
    </location>
</feature>
<evidence type="ECO:0000256" key="8">
    <source>
        <dbReference type="SAM" id="SignalP"/>
    </source>
</evidence>
<dbReference type="CDD" id="cd16913">
    <property type="entry name" value="YkuD_like"/>
    <property type="match status" value="1"/>
</dbReference>
<dbReference type="PROSITE" id="PS52029">
    <property type="entry name" value="LD_TPASE"/>
    <property type="match status" value="1"/>
</dbReference>
<dbReference type="SUPFAM" id="SSF54427">
    <property type="entry name" value="NTF2-like"/>
    <property type="match status" value="1"/>
</dbReference>
<dbReference type="GO" id="GO:0016740">
    <property type="term" value="F:transferase activity"/>
    <property type="evidence" value="ECO:0007669"/>
    <property type="project" value="UniProtKB-KW"/>
</dbReference>
<dbReference type="GO" id="GO:0008360">
    <property type="term" value="P:regulation of cell shape"/>
    <property type="evidence" value="ECO:0007669"/>
    <property type="project" value="UniProtKB-UniRule"/>
</dbReference>
<feature type="signal peptide" evidence="8">
    <location>
        <begin position="1"/>
        <end position="29"/>
    </location>
</feature>
<feature type="domain" description="L,D-TPase catalytic" evidence="9">
    <location>
        <begin position="142"/>
        <end position="277"/>
    </location>
</feature>
<evidence type="ECO:0000256" key="3">
    <source>
        <dbReference type="ARBA" id="ARBA00022679"/>
    </source>
</evidence>
<evidence type="ECO:0000313" key="10">
    <source>
        <dbReference type="EMBL" id="THF66871.1"/>
    </source>
</evidence>
<sequence>MKPSLFSRIRPRAALLAGTLALAAAQLAAAPEDRRISDAGPEAALRQVFAEIEANRLDAALDRTEALLQAYPTFRLGHLIRGDLLLARTRPLSTFGEVSEHADRVQALREEAVARLRAYRERPGMADYVPRYLLQMRADQEYAVVVDTERARLYVYRNENGKPRFVADFYSTHGKAGSAKQYEGDNKTPLGVYHVTSRIEAAKLPDLYGSGAFPLNYPNTWDRRLGRTGYGIWLHGTPSDNYARTPRSTEGCVALSNQDLITLANYVQPGLTPVIISNEIEWLSLDDWQAERSALNEAIETWRTDWESADAQRYLAHYSRDFRSDRQQDYETWAAQKSRVLSANARIRVGMQNISMFRMPGEKEMIDITFDQEYSSDGYSDRMRKRQYWIKEDGRWKIIYEGRA</sequence>
<dbReference type="Pfam" id="PF24125">
    <property type="entry name" value="Cds6_C"/>
    <property type="match status" value="1"/>
</dbReference>
<organism evidence="10 11">
    <name type="scientific">Pseudothauera nasutitermitis</name>
    <dbReference type="NCBI Taxonomy" id="2565930"/>
    <lineage>
        <taxon>Bacteria</taxon>
        <taxon>Pseudomonadati</taxon>
        <taxon>Pseudomonadota</taxon>
        <taxon>Betaproteobacteria</taxon>
        <taxon>Rhodocyclales</taxon>
        <taxon>Zoogloeaceae</taxon>
        <taxon>Pseudothauera</taxon>
    </lineage>
</organism>
<dbReference type="PANTHER" id="PTHR36699">
    <property type="entry name" value="LD-TRANSPEPTIDASE"/>
    <property type="match status" value="1"/>
</dbReference>
<evidence type="ECO:0000256" key="1">
    <source>
        <dbReference type="ARBA" id="ARBA00004752"/>
    </source>
</evidence>
<keyword evidence="6 7" id="KW-0961">Cell wall biogenesis/degradation</keyword>
<feature type="active site" description="Nucleophile" evidence="7">
    <location>
        <position position="252"/>
    </location>
</feature>
<accession>A0A4S4B3P1</accession>
<feature type="chain" id="PRO_5020579632" description="L,D-TPase catalytic domain-containing protein" evidence="8">
    <location>
        <begin position="30"/>
        <end position="404"/>
    </location>
</feature>
<comment type="pathway">
    <text evidence="1 7">Cell wall biogenesis; peptidoglycan biosynthesis.</text>
</comment>
<dbReference type="Proteomes" id="UP000308430">
    <property type="component" value="Unassembled WGS sequence"/>
</dbReference>
<dbReference type="RefSeq" id="WP_136346280.1">
    <property type="nucleotide sequence ID" value="NZ_SSOC01000001.1"/>
</dbReference>
<proteinExistence type="inferred from homology"/>
<dbReference type="InterPro" id="IPR005490">
    <property type="entry name" value="LD_TPept_cat_dom"/>
</dbReference>
<evidence type="ECO:0000256" key="5">
    <source>
        <dbReference type="ARBA" id="ARBA00022984"/>
    </source>
</evidence>
<dbReference type="AlphaFoldDB" id="A0A4S4B3P1"/>
<evidence type="ECO:0000259" key="9">
    <source>
        <dbReference type="PROSITE" id="PS52029"/>
    </source>
</evidence>
<dbReference type="GO" id="GO:0071555">
    <property type="term" value="P:cell wall organization"/>
    <property type="evidence" value="ECO:0007669"/>
    <property type="project" value="UniProtKB-UniRule"/>
</dbReference>
<keyword evidence="11" id="KW-1185">Reference proteome</keyword>
<dbReference type="InterPro" id="IPR056203">
    <property type="entry name" value="Cds6_C"/>
</dbReference>
<dbReference type="GO" id="GO:0004180">
    <property type="term" value="F:carboxypeptidase activity"/>
    <property type="evidence" value="ECO:0007669"/>
    <property type="project" value="UniProtKB-ARBA"/>
</dbReference>
<dbReference type="Gene3D" id="2.40.440.10">
    <property type="entry name" value="L,D-transpeptidase catalytic domain-like"/>
    <property type="match status" value="1"/>
</dbReference>
<keyword evidence="4 7" id="KW-0133">Cell shape</keyword>
<comment type="similarity">
    <text evidence="2">Belongs to the YkuD family.</text>
</comment>
<dbReference type="EMBL" id="SSOC01000001">
    <property type="protein sequence ID" value="THF66871.1"/>
    <property type="molecule type" value="Genomic_DNA"/>
</dbReference>
<keyword evidence="3" id="KW-0808">Transferase</keyword>
<dbReference type="OrthoDB" id="9809748at2"/>
<protein>
    <recommendedName>
        <fullName evidence="9">L,D-TPase catalytic domain-containing protein</fullName>
    </recommendedName>
</protein>
<evidence type="ECO:0000256" key="4">
    <source>
        <dbReference type="ARBA" id="ARBA00022960"/>
    </source>
</evidence>
<dbReference type="SUPFAM" id="SSF141523">
    <property type="entry name" value="L,D-transpeptidase catalytic domain-like"/>
    <property type="match status" value="1"/>
</dbReference>
<evidence type="ECO:0000256" key="6">
    <source>
        <dbReference type="ARBA" id="ARBA00023316"/>
    </source>
</evidence>
<dbReference type="Pfam" id="PF03734">
    <property type="entry name" value="YkuD"/>
    <property type="match status" value="1"/>
</dbReference>
<dbReference type="UniPathway" id="UPA00219"/>
<dbReference type="InterPro" id="IPR032710">
    <property type="entry name" value="NTF2-like_dom_sf"/>
</dbReference>
<keyword evidence="5 7" id="KW-0573">Peptidoglycan synthesis</keyword>
<reference evidence="10 11" key="1">
    <citation type="submission" date="2019-04" db="EMBL/GenBank/DDBJ databases">
        <title>Azoarcus nasutitermitis sp. nov. isolated from termite nest.</title>
        <authorList>
            <person name="Lin S.-Y."/>
            <person name="Hameed A."/>
            <person name="Hsu Y.-H."/>
            <person name="Young C.-C."/>
        </authorList>
    </citation>
    <scope>NUCLEOTIDE SEQUENCE [LARGE SCALE GENOMIC DNA]</scope>
    <source>
        <strain evidence="10 11">CC-YHH838</strain>
    </source>
</reference>
<evidence type="ECO:0000313" key="11">
    <source>
        <dbReference type="Proteomes" id="UP000308430"/>
    </source>
</evidence>
<dbReference type="InterPro" id="IPR038063">
    <property type="entry name" value="Transpep_catalytic_dom"/>
</dbReference>